<keyword evidence="3" id="KW-1185">Reference proteome</keyword>
<dbReference type="PANTHER" id="PTHR35605:SF1">
    <property type="entry name" value="ECP2 EFFECTOR PROTEIN DOMAIN-CONTAINING PROTEIN-RELATED"/>
    <property type="match status" value="1"/>
</dbReference>
<dbReference type="Proteomes" id="UP001303160">
    <property type="component" value="Unassembled WGS sequence"/>
</dbReference>
<organism evidence="2 3">
    <name type="scientific">Triangularia verruculosa</name>
    <dbReference type="NCBI Taxonomy" id="2587418"/>
    <lineage>
        <taxon>Eukaryota</taxon>
        <taxon>Fungi</taxon>
        <taxon>Dikarya</taxon>
        <taxon>Ascomycota</taxon>
        <taxon>Pezizomycotina</taxon>
        <taxon>Sordariomycetes</taxon>
        <taxon>Sordariomycetidae</taxon>
        <taxon>Sordariales</taxon>
        <taxon>Podosporaceae</taxon>
        <taxon>Triangularia</taxon>
    </lineage>
</organism>
<evidence type="ECO:0000313" key="3">
    <source>
        <dbReference type="Proteomes" id="UP001303160"/>
    </source>
</evidence>
<proteinExistence type="predicted"/>
<keyword evidence="1" id="KW-0732">Signal</keyword>
<evidence type="ECO:0000256" key="1">
    <source>
        <dbReference type="SAM" id="SignalP"/>
    </source>
</evidence>
<feature type="signal peptide" evidence="1">
    <location>
        <begin position="1"/>
        <end position="19"/>
    </location>
</feature>
<reference evidence="2" key="2">
    <citation type="submission" date="2023-05" db="EMBL/GenBank/DDBJ databases">
        <authorList>
            <consortium name="Lawrence Berkeley National Laboratory"/>
            <person name="Steindorff A."/>
            <person name="Hensen N."/>
            <person name="Bonometti L."/>
            <person name="Westerberg I."/>
            <person name="Brannstrom I.O."/>
            <person name="Guillou S."/>
            <person name="Cros-Aarteil S."/>
            <person name="Calhoun S."/>
            <person name="Haridas S."/>
            <person name="Kuo A."/>
            <person name="Mondo S."/>
            <person name="Pangilinan J."/>
            <person name="Riley R."/>
            <person name="Labutti K."/>
            <person name="Andreopoulos B."/>
            <person name="Lipzen A."/>
            <person name="Chen C."/>
            <person name="Yanf M."/>
            <person name="Daum C."/>
            <person name="Ng V."/>
            <person name="Clum A."/>
            <person name="Ohm R."/>
            <person name="Martin F."/>
            <person name="Silar P."/>
            <person name="Natvig D."/>
            <person name="Lalanne C."/>
            <person name="Gautier V."/>
            <person name="Ament-Velasquez S.L."/>
            <person name="Kruys A."/>
            <person name="Hutchinson M.I."/>
            <person name="Powell A.J."/>
            <person name="Barry K."/>
            <person name="Miller A.N."/>
            <person name="Grigoriev I.V."/>
            <person name="Debuchy R."/>
            <person name="Gladieux P."/>
            <person name="Thoren M.H."/>
            <person name="Johannesson H."/>
        </authorList>
    </citation>
    <scope>NUCLEOTIDE SEQUENCE</scope>
    <source>
        <strain evidence="2">CBS 315.58</strain>
    </source>
</reference>
<accession>A0AAN7AUV4</accession>
<sequence>MLSRILLTTVASLAPLSQALTAPDPKYGVVDIQFDMPIDPTDNASATVSITGTIQQAVAKMEADYPGWTNLFLQPDVDEEDDEPVLGKSDNYNCFGRWQKCPWNHINAGQRYLRSLPADKPPKNGAGPGNCGRVSCSYNSAIWWCNDASLSWILIANSARWMNGFDGHDSGPGACTDSSGAQWYSAGQAFYDPGWNVIINADIC</sequence>
<protein>
    <submittedName>
        <fullName evidence="2">Uncharacterized protein</fullName>
    </submittedName>
</protein>
<name>A0AAN7AUV4_9PEZI</name>
<dbReference type="EMBL" id="MU863922">
    <property type="protein sequence ID" value="KAK4200243.1"/>
    <property type="molecule type" value="Genomic_DNA"/>
</dbReference>
<dbReference type="AlphaFoldDB" id="A0AAN7AUV4"/>
<dbReference type="PANTHER" id="PTHR35605">
    <property type="entry name" value="ECP2 EFFECTOR PROTEIN DOMAIN-CONTAINING PROTEIN-RELATED"/>
    <property type="match status" value="1"/>
</dbReference>
<gene>
    <name evidence="2" type="ORF">QBC40DRAFT_226243</name>
</gene>
<feature type="chain" id="PRO_5042863896" evidence="1">
    <location>
        <begin position="20"/>
        <end position="204"/>
    </location>
</feature>
<comment type="caution">
    <text evidence="2">The sequence shown here is derived from an EMBL/GenBank/DDBJ whole genome shotgun (WGS) entry which is preliminary data.</text>
</comment>
<reference evidence="2" key="1">
    <citation type="journal article" date="2023" name="Mol. Phylogenet. Evol.">
        <title>Genome-scale phylogeny and comparative genomics of the fungal order Sordariales.</title>
        <authorList>
            <person name="Hensen N."/>
            <person name="Bonometti L."/>
            <person name="Westerberg I."/>
            <person name="Brannstrom I.O."/>
            <person name="Guillou S."/>
            <person name="Cros-Aarteil S."/>
            <person name="Calhoun S."/>
            <person name="Haridas S."/>
            <person name="Kuo A."/>
            <person name="Mondo S."/>
            <person name="Pangilinan J."/>
            <person name="Riley R."/>
            <person name="LaButti K."/>
            <person name="Andreopoulos B."/>
            <person name="Lipzen A."/>
            <person name="Chen C."/>
            <person name="Yan M."/>
            <person name="Daum C."/>
            <person name="Ng V."/>
            <person name="Clum A."/>
            <person name="Steindorff A."/>
            <person name="Ohm R.A."/>
            <person name="Martin F."/>
            <person name="Silar P."/>
            <person name="Natvig D.O."/>
            <person name="Lalanne C."/>
            <person name="Gautier V."/>
            <person name="Ament-Velasquez S.L."/>
            <person name="Kruys A."/>
            <person name="Hutchinson M.I."/>
            <person name="Powell A.J."/>
            <person name="Barry K."/>
            <person name="Miller A.N."/>
            <person name="Grigoriev I.V."/>
            <person name="Debuchy R."/>
            <person name="Gladieux P."/>
            <person name="Hiltunen Thoren M."/>
            <person name="Johannesson H."/>
        </authorList>
    </citation>
    <scope>NUCLEOTIDE SEQUENCE</scope>
    <source>
        <strain evidence="2">CBS 315.58</strain>
    </source>
</reference>
<evidence type="ECO:0000313" key="2">
    <source>
        <dbReference type="EMBL" id="KAK4200243.1"/>
    </source>
</evidence>